<dbReference type="EMBL" id="FNLL01000014">
    <property type="protein sequence ID" value="SDU58451.1"/>
    <property type="molecule type" value="Genomic_DNA"/>
</dbReference>
<feature type="transmembrane region" description="Helical" evidence="5">
    <location>
        <begin position="333"/>
        <end position="352"/>
    </location>
</feature>
<gene>
    <name evidence="6" type="ORF">SAMN04487931_11429</name>
</gene>
<evidence type="ECO:0000313" key="6">
    <source>
        <dbReference type="EMBL" id="SDU58451.1"/>
    </source>
</evidence>
<evidence type="ECO:0000256" key="2">
    <source>
        <dbReference type="ARBA" id="ARBA00022692"/>
    </source>
</evidence>
<keyword evidence="4 5" id="KW-0472">Membrane</keyword>
<name>A0A1H2JQP4_9BACT</name>
<keyword evidence="2 5" id="KW-0812">Transmembrane</keyword>
<comment type="subcellular location">
    <subcellularLocation>
        <location evidence="1">Membrane</location>
        <topology evidence="1">Multi-pass membrane protein</topology>
    </subcellularLocation>
</comment>
<dbReference type="GO" id="GO:0008514">
    <property type="term" value="F:organic anion transmembrane transporter activity"/>
    <property type="evidence" value="ECO:0007669"/>
    <property type="project" value="UniProtKB-ARBA"/>
</dbReference>
<evidence type="ECO:0000256" key="5">
    <source>
        <dbReference type="SAM" id="Phobius"/>
    </source>
</evidence>
<dbReference type="GO" id="GO:1905039">
    <property type="term" value="P:carboxylic acid transmembrane transport"/>
    <property type="evidence" value="ECO:0007669"/>
    <property type="project" value="UniProtKB-ARBA"/>
</dbReference>
<feature type="transmembrane region" description="Helical" evidence="5">
    <location>
        <begin position="137"/>
        <end position="158"/>
    </location>
</feature>
<feature type="transmembrane region" description="Helical" evidence="5">
    <location>
        <begin position="456"/>
        <end position="477"/>
    </location>
</feature>
<dbReference type="RefSeq" id="WP_092237588.1">
    <property type="nucleotide sequence ID" value="NZ_FNLL01000014.1"/>
</dbReference>
<dbReference type="PANTHER" id="PTHR10283">
    <property type="entry name" value="SOLUTE CARRIER FAMILY 13 MEMBER"/>
    <property type="match status" value="1"/>
</dbReference>
<keyword evidence="3 5" id="KW-1133">Transmembrane helix</keyword>
<feature type="transmembrane region" description="Helical" evidence="5">
    <location>
        <begin position="24"/>
        <end position="41"/>
    </location>
</feature>
<protein>
    <submittedName>
        <fullName evidence="6">Di-and tricarboxylate transporter</fullName>
    </submittedName>
</protein>
<feature type="transmembrane region" description="Helical" evidence="5">
    <location>
        <begin position="373"/>
        <end position="391"/>
    </location>
</feature>
<dbReference type="InterPro" id="IPR001898">
    <property type="entry name" value="SLC13A/DASS"/>
</dbReference>
<evidence type="ECO:0000256" key="3">
    <source>
        <dbReference type="ARBA" id="ARBA00022989"/>
    </source>
</evidence>
<dbReference type="AlphaFoldDB" id="A0A1H2JQP4"/>
<feature type="transmembrane region" description="Helical" evidence="5">
    <location>
        <begin position="97"/>
        <end position="116"/>
    </location>
</feature>
<dbReference type="PANTHER" id="PTHR10283:SF82">
    <property type="entry name" value="SOLUTE CARRIER FAMILY 13 MEMBER 2"/>
    <property type="match status" value="1"/>
</dbReference>
<feature type="transmembrane region" description="Helical" evidence="5">
    <location>
        <begin position="53"/>
        <end position="85"/>
    </location>
</feature>
<accession>A0A1H2JQP4</accession>
<evidence type="ECO:0000256" key="1">
    <source>
        <dbReference type="ARBA" id="ARBA00004141"/>
    </source>
</evidence>
<evidence type="ECO:0000313" key="7">
    <source>
        <dbReference type="Proteomes" id="UP000199608"/>
    </source>
</evidence>
<feature type="transmembrane region" description="Helical" evidence="5">
    <location>
        <begin position="280"/>
        <end position="298"/>
    </location>
</feature>
<feature type="transmembrane region" description="Helical" evidence="5">
    <location>
        <begin position="411"/>
        <end position="431"/>
    </location>
</feature>
<dbReference type="GO" id="GO:0005886">
    <property type="term" value="C:plasma membrane"/>
    <property type="evidence" value="ECO:0007669"/>
    <property type="project" value="TreeGrafter"/>
</dbReference>
<feature type="transmembrane region" description="Helical" evidence="5">
    <location>
        <begin position="195"/>
        <end position="217"/>
    </location>
</feature>
<reference evidence="7" key="1">
    <citation type="submission" date="2016-10" db="EMBL/GenBank/DDBJ databases">
        <authorList>
            <person name="Varghese N."/>
            <person name="Submissions S."/>
        </authorList>
    </citation>
    <scope>NUCLEOTIDE SEQUENCE [LARGE SCALE GENOMIC DNA]</scope>
    <source>
        <strain evidence="7">DSM 3384</strain>
    </source>
</reference>
<feature type="transmembrane region" description="Helical" evidence="5">
    <location>
        <begin position="305"/>
        <end position="321"/>
    </location>
</feature>
<dbReference type="Proteomes" id="UP000199608">
    <property type="component" value="Unassembled WGS sequence"/>
</dbReference>
<sequence>MKLQTQTKPDQTNDQMSSMVTDNPIGWIMAILVPAALFFVIRKNGLDNNTAMFISIISISLIMWIFSLLAIFIAPLFAVLLILLFDVAPQNVVLSGFSSGGFLLTFSVLGLGVVVSSSGLTYRYTLWMIKLLPRNTFGYQAALFLTGLLFTPIVPSILGRTAIAAPVLGNMFNSMIPEDRNQAAPLLYTGGLDGITYLGAVFLTGAPANLFIFGLLPAQDQWSFQFLQWTYAASLTGMIMLVCYFILSGLFFRSYRRITVNRNSICNELKRLGPVSWREWLALFCIILLAVGIGTTTLHKIKIPFIAFTVFLVLLFLGILSPKDFKTKIDWGFLFLLGSVIGIIATMNHLHIDRLLIARLDWLGIYMRNDFKMFILMLCAMIMVTRFFLPMGTTNFIFATALLPLADASGISPWLIGFIILIISETSLFNYQSPHIGLYKDKSGDKPEFSEQKISLFRGMLLVVKLLAIYASIPFWIGTGIL</sequence>
<proteinExistence type="predicted"/>
<dbReference type="Pfam" id="PF00939">
    <property type="entry name" value="Na_sulph_symp"/>
    <property type="match status" value="1"/>
</dbReference>
<organism evidence="6 7">
    <name type="scientific">Desulfobacula phenolica</name>
    <dbReference type="NCBI Taxonomy" id="90732"/>
    <lineage>
        <taxon>Bacteria</taxon>
        <taxon>Pseudomonadati</taxon>
        <taxon>Thermodesulfobacteriota</taxon>
        <taxon>Desulfobacteria</taxon>
        <taxon>Desulfobacterales</taxon>
        <taxon>Desulfobacteraceae</taxon>
        <taxon>Desulfobacula</taxon>
    </lineage>
</organism>
<feature type="transmembrane region" description="Helical" evidence="5">
    <location>
        <begin position="229"/>
        <end position="252"/>
    </location>
</feature>
<keyword evidence="7" id="KW-1185">Reference proteome</keyword>
<evidence type="ECO:0000256" key="4">
    <source>
        <dbReference type="ARBA" id="ARBA00023136"/>
    </source>
</evidence>